<dbReference type="GO" id="GO:0003824">
    <property type="term" value="F:catalytic activity"/>
    <property type="evidence" value="ECO:0007669"/>
    <property type="project" value="InterPro"/>
</dbReference>
<sequence>MDHKLIKSSGRAGASVQQREQKLYEEIGELARFVEQAMKAISEASPGILSSSTQLPTASGHLSDLNKMTEDGTLEVMRLTEIIQDNRNRTAKDLAAVVGILQAVDAVKLAERLEKVSAVMAEDGKHLSDIMTALSFQDLVAQRVKKLVAILDDVQSKLVELVVLFGIQPNEENRSCEGTAGHLLKQLDESKKTAMKQQVADDILAQFGFK</sequence>
<accession>A0A7S8IZ71</accession>
<evidence type="ECO:0008006" key="3">
    <source>
        <dbReference type="Google" id="ProtNLM"/>
    </source>
</evidence>
<evidence type="ECO:0000313" key="1">
    <source>
        <dbReference type="EMBL" id="QPD04832.1"/>
    </source>
</evidence>
<dbReference type="Gene3D" id="1.10.287.500">
    <property type="entry name" value="Helix hairpin bin"/>
    <property type="match status" value="1"/>
</dbReference>
<dbReference type="GO" id="GO:0009288">
    <property type="term" value="C:bacterial-type flagellum"/>
    <property type="evidence" value="ECO:0007669"/>
    <property type="project" value="InterPro"/>
</dbReference>
<dbReference type="AlphaFoldDB" id="A0A7S8IZ71"/>
<dbReference type="InterPro" id="IPR007439">
    <property type="entry name" value="Chemotax_Pase_CheZ"/>
</dbReference>
<dbReference type="SUPFAM" id="SSF75708">
    <property type="entry name" value="Chemotaxis phosphatase CheZ"/>
    <property type="match status" value="1"/>
</dbReference>
<dbReference type="GO" id="GO:0050920">
    <property type="term" value="P:regulation of chemotaxis"/>
    <property type="evidence" value="ECO:0007669"/>
    <property type="project" value="InterPro"/>
</dbReference>
<reference evidence="1 2" key="1">
    <citation type="journal article" date="2020" name="ISME J.">
        <title>Enrichment and physiological characterization of a novel comammox Nitrospira indicates ammonium inhibition of complete nitrification.</title>
        <authorList>
            <person name="Sakoula D."/>
            <person name="Koch H."/>
            <person name="Frank J."/>
            <person name="Jetten M.S.M."/>
            <person name="van Kessel M.A.H.J."/>
            <person name="Lucker S."/>
        </authorList>
    </citation>
    <scope>NUCLEOTIDE SEQUENCE [LARGE SCALE GENOMIC DNA]</scope>
    <source>
        <strain evidence="1">Comreactor17</strain>
    </source>
</reference>
<dbReference type="KEGG" id="nkf:Nkreftii_002606"/>
<evidence type="ECO:0000313" key="2">
    <source>
        <dbReference type="Proteomes" id="UP000593737"/>
    </source>
</evidence>
<name>A0A7S8IZ71_9BACT</name>
<dbReference type="Proteomes" id="UP000593737">
    <property type="component" value="Chromosome"/>
</dbReference>
<dbReference type="Pfam" id="PF04344">
    <property type="entry name" value="CheZ"/>
    <property type="match status" value="1"/>
</dbReference>
<dbReference type="EMBL" id="CP047423">
    <property type="protein sequence ID" value="QPD04832.1"/>
    <property type="molecule type" value="Genomic_DNA"/>
</dbReference>
<organism evidence="1 2">
    <name type="scientific">Candidatus Nitrospira kreftii</name>
    <dbReference type="NCBI Taxonomy" id="2652173"/>
    <lineage>
        <taxon>Bacteria</taxon>
        <taxon>Pseudomonadati</taxon>
        <taxon>Nitrospirota</taxon>
        <taxon>Nitrospiria</taxon>
        <taxon>Nitrospirales</taxon>
        <taxon>Nitrospiraceae</taxon>
        <taxon>Nitrospira</taxon>
    </lineage>
</organism>
<protein>
    <recommendedName>
        <fullName evidence="3">Chemotaxis protein CheZ</fullName>
    </recommendedName>
</protein>
<gene>
    <name evidence="1" type="ORF">Nkreftii_002606</name>
</gene>
<proteinExistence type="predicted"/>